<dbReference type="InterPro" id="IPR001412">
    <property type="entry name" value="aa-tRNA-synth_I_CS"/>
</dbReference>
<dbReference type="Gene3D" id="2.170.220.10">
    <property type="match status" value="1"/>
</dbReference>
<dbReference type="PROSITE" id="PS00178">
    <property type="entry name" value="AA_TRNA_LIGASE_I"/>
    <property type="match status" value="1"/>
</dbReference>
<dbReference type="Proteomes" id="UP000283269">
    <property type="component" value="Unassembled WGS sequence"/>
</dbReference>
<dbReference type="SUPFAM" id="SSF52374">
    <property type="entry name" value="Nucleotidylyl transferase"/>
    <property type="match status" value="1"/>
</dbReference>
<dbReference type="GO" id="GO:0005524">
    <property type="term" value="F:ATP binding"/>
    <property type="evidence" value="ECO:0007669"/>
    <property type="project" value="UniProtKB-KW"/>
</dbReference>
<dbReference type="Pfam" id="PF19303">
    <property type="entry name" value="Anticodon_3"/>
    <property type="match status" value="1"/>
</dbReference>
<evidence type="ECO:0000256" key="1">
    <source>
        <dbReference type="ARBA" id="ARBA00004496"/>
    </source>
</evidence>
<dbReference type="SUPFAM" id="SSF47323">
    <property type="entry name" value="Anticodon-binding domain of a subclass of class I aminoacyl-tRNA synthetases"/>
    <property type="match status" value="1"/>
</dbReference>
<dbReference type="PANTHER" id="PTHR43326:SF1">
    <property type="entry name" value="METHIONINE--TRNA LIGASE, MITOCHONDRIAL"/>
    <property type="match status" value="1"/>
</dbReference>
<feature type="domain" description="Methionyl-tRNA synthetase anticodon-binding" evidence="12">
    <location>
        <begin position="529"/>
        <end position="609"/>
    </location>
</feature>
<evidence type="ECO:0000313" key="14">
    <source>
        <dbReference type="Proteomes" id="UP000283269"/>
    </source>
</evidence>
<comment type="similarity">
    <text evidence="2 10">Belongs to the class-I aminoacyl-tRNA synthetase family.</text>
</comment>
<name>A0A409XZ23_PSICY</name>
<dbReference type="STRING" id="93625.A0A409XZ23"/>
<dbReference type="PRINTS" id="PR01041">
    <property type="entry name" value="TRNASYNTHMET"/>
</dbReference>
<dbReference type="InParanoid" id="A0A409XZ23"/>
<dbReference type="Gene3D" id="3.40.50.620">
    <property type="entry name" value="HUPs"/>
    <property type="match status" value="1"/>
</dbReference>
<proteinExistence type="inferred from homology"/>
<dbReference type="InterPro" id="IPR041872">
    <property type="entry name" value="Anticodon_Met"/>
</dbReference>
<dbReference type="GO" id="GO:0006431">
    <property type="term" value="P:methionyl-tRNA aminoacylation"/>
    <property type="evidence" value="ECO:0007669"/>
    <property type="project" value="InterPro"/>
</dbReference>
<evidence type="ECO:0000256" key="7">
    <source>
        <dbReference type="ARBA" id="ARBA00022917"/>
    </source>
</evidence>
<keyword evidence="5 10" id="KW-0547">Nucleotide-binding</keyword>
<protein>
    <recommendedName>
        <fullName evidence="3">methionine--tRNA ligase</fullName>
        <ecNumber evidence="3">6.1.1.10</ecNumber>
    </recommendedName>
    <alternativeName>
        <fullName evidence="9">Methionyl-tRNA synthetase</fullName>
    </alternativeName>
</protein>
<evidence type="ECO:0000256" key="4">
    <source>
        <dbReference type="ARBA" id="ARBA00022598"/>
    </source>
</evidence>
<reference evidence="13 14" key="1">
    <citation type="journal article" date="2018" name="Evol. Lett.">
        <title>Horizontal gene cluster transfer increased hallucinogenic mushroom diversity.</title>
        <authorList>
            <person name="Reynolds H.T."/>
            <person name="Vijayakumar V."/>
            <person name="Gluck-Thaler E."/>
            <person name="Korotkin H.B."/>
            <person name="Matheny P.B."/>
            <person name="Slot J.C."/>
        </authorList>
    </citation>
    <scope>NUCLEOTIDE SEQUENCE [LARGE SCALE GENOMIC DNA]</scope>
    <source>
        <strain evidence="13 14">2631</strain>
    </source>
</reference>
<dbReference type="OrthoDB" id="24670at2759"/>
<evidence type="ECO:0000256" key="3">
    <source>
        <dbReference type="ARBA" id="ARBA00012838"/>
    </source>
</evidence>
<dbReference type="InterPro" id="IPR023457">
    <property type="entry name" value="Met-tRNA_synth_2"/>
</dbReference>
<dbReference type="AlphaFoldDB" id="A0A409XZ23"/>
<keyword evidence="14" id="KW-1185">Reference proteome</keyword>
<dbReference type="Pfam" id="PF09334">
    <property type="entry name" value="tRNA-synt_1g"/>
    <property type="match status" value="2"/>
</dbReference>
<feature type="domain" description="Methionyl/Leucyl tRNA synthetase" evidence="11">
    <location>
        <begin position="39"/>
        <end position="188"/>
    </location>
</feature>
<feature type="domain" description="Methionyl/Leucyl tRNA synthetase" evidence="11">
    <location>
        <begin position="269"/>
        <end position="458"/>
    </location>
</feature>
<gene>
    <name evidence="13" type="ORF">CVT25_013892</name>
</gene>
<evidence type="ECO:0000256" key="6">
    <source>
        <dbReference type="ARBA" id="ARBA00022840"/>
    </source>
</evidence>
<dbReference type="EMBL" id="NHYD01000002">
    <property type="protein sequence ID" value="PPQ96030.1"/>
    <property type="molecule type" value="Genomic_DNA"/>
</dbReference>
<keyword evidence="7 10" id="KW-0648">Protein biosynthesis</keyword>
<dbReference type="Gene3D" id="1.10.730.10">
    <property type="entry name" value="Isoleucyl-tRNA Synthetase, Domain 1"/>
    <property type="match status" value="1"/>
</dbReference>
<evidence type="ECO:0000256" key="9">
    <source>
        <dbReference type="ARBA" id="ARBA00030904"/>
    </source>
</evidence>
<evidence type="ECO:0000259" key="11">
    <source>
        <dbReference type="Pfam" id="PF09334"/>
    </source>
</evidence>
<dbReference type="FunCoup" id="A0A409XZ23">
    <property type="interactions" value="233"/>
</dbReference>
<dbReference type="InterPro" id="IPR009080">
    <property type="entry name" value="tRNAsynth_Ia_anticodon-bd"/>
</dbReference>
<dbReference type="CDD" id="cd00814">
    <property type="entry name" value="MetRS_core"/>
    <property type="match status" value="1"/>
</dbReference>
<evidence type="ECO:0000256" key="10">
    <source>
        <dbReference type="RuleBase" id="RU363039"/>
    </source>
</evidence>
<comment type="caution">
    <text evidence="13">The sequence shown here is derived from an EMBL/GenBank/DDBJ whole genome shotgun (WGS) entry which is preliminary data.</text>
</comment>
<keyword evidence="4 10" id="KW-0436">Ligase</keyword>
<evidence type="ECO:0000313" key="13">
    <source>
        <dbReference type="EMBL" id="PPQ96030.1"/>
    </source>
</evidence>
<evidence type="ECO:0000256" key="2">
    <source>
        <dbReference type="ARBA" id="ARBA00005594"/>
    </source>
</evidence>
<accession>A0A409XZ23</accession>
<evidence type="ECO:0000256" key="8">
    <source>
        <dbReference type="ARBA" id="ARBA00023146"/>
    </source>
</evidence>
<dbReference type="InterPro" id="IPR033911">
    <property type="entry name" value="MetRS_core"/>
</dbReference>
<dbReference type="GO" id="GO:0005737">
    <property type="term" value="C:cytoplasm"/>
    <property type="evidence" value="ECO:0007669"/>
    <property type="project" value="UniProtKB-SubCell"/>
</dbReference>
<evidence type="ECO:0000256" key="5">
    <source>
        <dbReference type="ARBA" id="ARBA00022741"/>
    </source>
</evidence>
<keyword evidence="6 10" id="KW-0067">ATP-binding</keyword>
<dbReference type="PANTHER" id="PTHR43326">
    <property type="entry name" value="METHIONYL-TRNA SYNTHETASE"/>
    <property type="match status" value="1"/>
</dbReference>
<comment type="subcellular location">
    <subcellularLocation>
        <location evidence="1">Cytoplasm</location>
    </subcellularLocation>
</comment>
<dbReference type="InterPro" id="IPR015413">
    <property type="entry name" value="Methionyl/Leucyl_tRNA_Synth"/>
</dbReference>
<dbReference type="InterPro" id="IPR014729">
    <property type="entry name" value="Rossmann-like_a/b/a_fold"/>
</dbReference>
<keyword evidence="8 10" id="KW-0030">Aminoacyl-tRNA synthetase</keyword>
<organism evidence="13 14">
    <name type="scientific">Psilocybe cyanescens</name>
    <dbReference type="NCBI Taxonomy" id="93625"/>
    <lineage>
        <taxon>Eukaryota</taxon>
        <taxon>Fungi</taxon>
        <taxon>Dikarya</taxon>
        <taxon>Basidiomycota</taxon>
        <taxon>Agaricomycotina</taxon>
        <taxon>Agaricomycetes</taxon>
        <taxon>Agaricomycetidae</taxon>
        <taxon>Agaricales</taxon>
        <taxon>Agaricineae</taxon>
        <taxon>Strophariaceae</taxon>
        <taxon>Psilocybe</taxon>
    </lineage>
</organism>
<evidence type="ECO:0000259" key="12">
    <source>
        <dbReference type="Pfam" id="PF19303"/>
    </source>
</evidence>
<sequence length="656" mass="73119">MALLMVFLRTFRRVRPPLLLRRFLSTAVHNGDNKIHKPYYITTPIFYPNASPHIGHLYTLVAGDVFARYQRARGRDVRFLAGTDEHGMKIQKAARAHFGGEAGREKEFCDALSKRFRDLGSRANISNTCFMRTSSDEHHRAVEHVWRDLYAKGYIYKSKYEGWYSITDECFYTDSQITYPTPTTPVSIETGSAVERTSEENYMFRLSALRDALLAHYTARPGSVYPKQYYDNVLGMLGAAPIVPSSGSGSEVAAKSQDTVKTAVLDDFVLSDISISRPRSRLEWGVQVPDDPEQTVYVWFDALLIYLTGAGYPWSSTGSATKQTQGGWPADVQVIGKDILRFHAIYLPAILLALSGGPYSGTGANSSPGTTNSSAIVQLPKTLLTHAHWTSSQKKMSKSLGNVADPLQAMEEWGVDVVRFYMMRVGGRWMADADWSTEQLDKHYKEIQSQLGNYFLRIASPRIAERAKGGAGPIPEALKRIFTDGASTSTSTSSASIEVEVRENHMENEELCDPNALLLRHTLALKGRVDTCMEELEAGNALAEIMAVLKVANKTLTDIAPWARTTPPEVVHTTWVVALETLRIVAGCLEPFMPGIARSLQEGLGVTDAVGETDGEGRESEWNGKEEKMEEIYGEEAMRRFWRRWDGKDVRGARLF</sequence>
<dbReference type="GO" id="GO:0004825">
    <property type="term" value="F:methionine-tRNA ligase activity"/>
    <property type="evidence" value="ECO:0007669"/>
    <property type="project" value="UniProtKB-EC"/>
</dbReference>
<dbReference type="EC" id="6.1.1.10" evidence="3"/>